<keyword evidence="2" id="KW-1185">Reference proteome</keyword>
<protein>
    <submittedName>
        <fullName evidence="1">Uncharacterized protein</fullName>
    </submittedName>
</protein>
<accession>A0A1M2V213</accession>
<proteinExistence type="predicted"/>
<dbReference type="EMBL" id="MNAD01001729">
    <property type="protein sequence ID" value="OJT01620.1"/>
    <property type="molecule type" value="Genomic_DNA"/>
</dbReference>
<organism evidence="1 2">
    <name type="scientific">Trametes pubescens</name>
    <name type="common">White-rot fungus</name>
    <dbReference type="NCBI Taxonomy" id="154538"/>
    <lineage>
        <taxon>Eukaryota</taxon>
        <taxon>Fungi</taxon>
        <taxon>Dikarya</taxon>
        <taxon>Basidiomycota</taxon>
        <taxon>Agaricomycotina</taxon>
        <taxon>Agaricomycetes</taxon>
        <taxon>Polyporales</taxon>
        <taxon>Polyporaceae</taxon>
        <taxon>Trametes</taxon>
    </lineage>
</organism>
<gene>
    <name evidence="1" type="ORF">TRAPUB_7924</name>
</gene>
<sequence>MAEVIVVAVTWVEMTRIRYRHSGDIGKVSQDRVWTRFSHVFYENEGTSDGAGSASLLQFVRADIDKWIQSRSMSGPALPDSMIPLGAAQWEDECIVALEAVQRNVIGYVPAHGRVWELDGLRTSGPLDG</sequence>
<comment type="caution">
    <text evidence="1">The sequence shown here is derived from an EMBL/GenBank/DDBJ whole genome shotgun (WGS) entry which is preliminary data.</text>
</comment>
<name>A0A1M2V213_TRAPU</name>
<reference evidence="1 2" key="1">
    <citation type="submission" date="2016-10" db="EMBL/GenBank/DDBJ databases">
        <title>Genome sequence of the basidiomycete white-rot fungus Trametes pubescens.</title>
        <authorList>
            <person name="Makela M.R."/>
            <person name="Granchi Z."/>
            <person name="Peng M."/>
            <person name="De Vries R.P."/>
            <person name="Grigoriev I."/>
            <person name="Riley R."/>
            <person name="Hilden K."/>
        </authorList>
    </citation>
    <scope>NUCLEOTIDE SEQUENCE [LARGE SCALE GENOMIC DNA]</scope>
    <source>
        <strain evidence="1 2">FBCC735</strain>
    </source>
</reference>
<evidence type="ECO:0000313" key="1">
    <source>
        <dbReference type="EMBL" id="OJT01620.1"/>
    </source>
</evidence>
<dbReference type="AlphaFoldDB" id="A0A1M2V213"/>
<evidence type="ECO:0000313" key="2">
    <source>
        <dbReference type="Proteomes" id="UP000184267"/>
    </source>
</evidence>
<dbReference type="Proteomes" id="UP000184267">
    <property type="component" value="Unassembled WGS sequence"/>
</dbReference>